<dbReference type="InterPro" id="IPR050923">
    <property type="entry name" value="Cell_Proc_Reg/RNA_Proc"/>
</dbReference>
<dbReference type="InterPro" id="IPR008984">
    <property type="entry name" value="SMAD_FHA_dom_sf"/>
</dbReference>
<organism evidence="2 3">
    <name type="scientific">Coccomyxa viridis</name>
    <dbReference type="NCBI Taxonomy" id="1274662"/>
    <lineage>
        <taxon>Eukaryota</taxon>
        <taxon>Viridiplantae</taxon>
        <taxon>Chlorophyta</taxon>
        <taxon>core chlorophytes</taxon>
        <taxon>Trebouxiophyceae</taxon>
        <taxon>Trebouxiophyceae incertae sedis</taxon>
        <taxon>Coccomyxaceae</taxon>
        <taxon>Coccomyxa</taxon>
    </lineage>
</organism>
<evidence type="ECO:0000259" key="1">
    <source>
        <dbReference type="PROSITE" id="PS50006"/>
    </source>
</evidence>
<name>A0ABP1G3S4_9CHLO</name>
<dbReference type="EMBL" id="CAXHTA020000015">
    <property type="protein sequence ID" value="CAL5226030.1"/>
    <property type="molecule type" value="Genomic_DNA"/>
</dbReference>
<evidence type="ECO:0000313" key="2">
    <source>
        <dbReference type="EMBL" id="CAL5226030.1"/>
    </source>
</evidence>
<comment type="caution">
    <text evidence="2">The sequence shown here is derived from an EMBL/GenBank/DDBJ whole genome shotgun (WGS) entry which is preliminary data.</text>
</comment>
<keyword evidence="3" id="KW-1185">Reference proteome</keyword>
<dbReference type="InterPro" id="IPR000253">
    <property type="entry name" value="FHA_dom"/>
</dbReference>
<dbReference type="Gene3D" id="2.60.200.20">
    <property type="match status" value="1"/>
</dbReference>
<dbReference type="Pfam" id="PF00498">
    <property type="entry name" value="FHA"/>
    <property type="match status" value="1"/>
</dbReference>
<protein>
    <submittedName>
        <fullName evidence="2">G8840 protein</fullName>
    </submittedName>
</protein>
<dbReference type="SUPFAM" id="SSF49879">
    <property type="entry name" value="SMAD/FHA domain"/>
    <property type="match status" value="1"/>
</dbReference>
<dbReference type="SMART" id="SM00240">
    <property type="entry name" value="FHA"/>
    <property type="match status" value="1"/>
</dbReference>
<reference evidence="2 3" key="1">
    <citation type="submission" date="2024-06" db="EMBL/GenBank/DDBJ databases">
        <authorList>
            <person name="Kraege A."/>
            <person name="Thomma B."/>
        </authorList>
    </citation>
    <scope>NUCLEOTIDE SEQUENCE [LARGE SCALE GENOMIC DNA]</scope>
</reference>
<dbReference type="Proteomes" id="UP001497392">
    <property type="component" value="Unassembled WGS sequence"/>
</dbReference>
<dbReference type="PROSITE" id="PS50006">
    <property type="entry name" value="FHA_DOMAIN"/>
    <property type="match status" value="1"/>
</dbReference>
<accession>A0ABP1G3S4</accession>
<evidence type="ECO:0000313" key="3">
    <source>
        <dbReference type="Proteomes" id="UP001497392"/>
    </source>
</evidence>
<gene>
    <name evidence="2" type="primary">g8840</name>
    <name evidence="2" type="ORF">VP750_LOCUS7936</name>
</gene>
<feature type="domain" description="FHA" evidence="1">
    <location>
        <begin position="36"/>
        <end position="85"/>
    </location>
</feature>
<sequence>MSETKKEDSTEPAVLSLEAVSGPCMGTTLSRRGEGLTVGRTKARDLHIKDSAVSEKHAELHWEGRRWTVTDVGSSNGTVLNGRKLSEGEPAELKNGDVVLFGSDSQMKVHITPASDESTTVEQHLRAECEMLMQRVQARAEQHANELLNQWEHAKKGLIAAMTGQSYGMMMRVL</sequence>
<dbReference type="PANTHER" id="PTHR23308">
    <property type="entry name" value="NUCLEAR INHIBITOR OF PROTEIN PHOSPHATASE-1"/>
    <property type="match status" value="1"/>
</dbReference>
<proteinExistence type="predicted"/>